<dbReference type="PANTHER" id="PTHR30349">
    <property type="entry name" value="PHAGE INTEGRASE-RELATED"/>
    <property type="match status" value="1"/>
</dbReference>
<comment type="similarity">
    <text evidence="1">Belongs to the 'phage' integrase family.</text>
</comment>
<dbReference type="InterPro" id="IPR025269">
    <property type="entry name" value="SAM-like_dom"/>
</dbReference>
<dbReference type="InterPro" id="IPR002104">
    <property type="entry name" value="Integrase_catalytic"/>
</dbReference>
<feature type="domain" description="Phage integrase SAM-like" evidence="5">
    <location>
        <begin position="115"/>
        <end position="215"/>
    </location>
</feature>
<dbReference type="InterPro" id="IPR011010">
    <property type="entry name" value="DNA_brk_join_enz"/>
</dbReference>
<dbReference type="GO" id="GO:0006310">
    <property type="term" value="P:DNA recombination"/>
    <property type="evidence" value="ECO:0007669"/>
    <property type="project" value="UniProtKB-KW"/>
</dbReference>
<dbReference type="InterPro" id="IPR013762">
    <property type="entry name" value="Integrase-like_cat_sf"/>
</dbReference>
<reference evidence="6 7" key="1">
    <citation type="submission" date="2017-04" db="EMBL/GenBank/DDBJ databases">
        <title>Compelte genome sequence of WV33.</title>
        <authorList>
            <person name="Lee P.C."/>
        </authorList>
    </citation>
    <scope>NUCLEOTIDE SEQUENCE [LARGE SCALE GENOMIC DNA]</scope>
    <source>
        <strain evidence="6 7">WV33</strain>
    </source>
</reference>
<keyword evidence="3" id="KW-0233">DNA recombination</keyword>
<dbReference type="Pfam" id="PF13102">
    <property type="entry name" value="Phage_int_SAM_5"/>
    <property type="match status" value="1"/>
</dbReference>
<dbReference type="Gene3D" id="1.10.150.130">
    <property type="match status" value="1"/>
</dbReference>
<keyword evidence="2" id="KW-0238">DNA-binding</keyword>
<dbReference type="GO" id="GO:0015074">
    <property type="term" value="P:DNA integration"/>
    <property type="evidence" value="ECO:0007669"/>
    <property type="project" value="InterPro"/>
</dbReference>
<dbReference type="InterPro" id="IPR010998">
    <property type="entry name" value="Integrase_recombinase_N"/>
</dbReference>
<dbReference type="Proteomes" id="UP000244527">
    <property type="component" value="Chromosome"/>
</dbReference>
<dbReference type="KEGG" id="ffa:FFWV33_02295"/>
<evidence type="ECO:0000313" key="7">
    <source>
        <dbReference type="Proteomes" id="UP000244527"/>
    </source>
</evidence>
<evidence type="ECO:0000256" key="1">
    <source>
        <dbReference type="ARBA" id="ARBA00008857"/>
    </source>
</evidence>
<feature type="domain" description="Tyr recombinase" evidence="4">
    <location>
        <begin position="231"/>
        <end position="410"/>
    </location>
</feature>
<name>A0A2S1L9J6_9FLAO</name>
<evidence type="ECO:0008006" key="8">
    <source>
        <dbReference type="Google" id="ProtNLM"/>
    </source>
</evidence>
<dbReference type="RefSeq" id="WP_108739402.1">
    <property type="nucleotide sequence ID" value="NZ_CP020918.1"/>
</dbReference>
<proteinExistence type="inferred from homology"/>
<evidence type="ECO:0000256" key="2">
    <source>
        <dbReference type="ARBA" id="ARBA00023125"/>
    </source>
</evidence>
<evidence type="ECO:0000256" key="3">
    <source>
        <dbReference type="ARBA" id="ARBA00023172"/>
    </source>
</evidence>
<dbReference type="Pfam" id="PF00589">
    <property type="entry name" value="Phage_integrase"/>
    <property type="match status" value="1"/>
</dbReference>
<evidence type="ECO:0000313" key="6">
    <source>
        <dbReference type="EMBL" id="AWG20440.1"/>
    </source>
</evidence>
<dbReference type="SUPFAM" id="SSF56349">
    <property type="entry name" value="DNA breaking-rejoining enzymes"/>
    <property type="match status" value="1"/>
</dbReference>
<dbReference type="EMBL" id="CP020918">
    <property type="protein sequence ID" value="AWG20440.1"/>
    <property type="molecule type" value="Genomic_DNA"/>
</dbReference>
<keyword evidence="7" id="KW-1185">Reference proteome</keyword>
<sequence length="434" mass="51046">MASVRYRIKTNNDWNSIYLRFKQGKQFDIEISTGLQAPKDRWSDAKQNVLATIDVDYKSINTKLKELDSFINKEYSSSLLSEEIINSKWLKEKINISFNRETKNAEIDDKLFLTNYIKSYIAESHTRKTKKTTVVKKRTIQHYTTTLNKITAFEKYSNKRMLLENITLDFHADFIAFLENEQKLNPNTIGGYIDDIKQFCSYANKKGYELPNDYKLTEFYSPTNKTKDIYLKEDEINLVYNTTFEQDYLDNAKDWFIIGLRTGFRISDFLKLTAKNIDNDFIHKETLKTEFPVIIPIHEQVKRILDKRSGNFPRSISDQKFNDYIKIICEKAGINEIVEGAKMTPIETTENGKKQTLHRKTFGKYPKFELVSSHICRRSFASNLYGKIETLTIMKITGHSTEKQFLDYIKITPKEYAEKLKAYWKIYNKQPNEL</sequence>
<dbReference type="AlphaFoldDB" id="A0A2S1L9J6"/>
<dbReference type="Gene3D" id="1.10.443.10">
    <property type="entry name" value="Intergrase catalytic core"/>
    <property type="match status" value="1"/>
</dbReference>
<dbReference type="OrthoDB" id="892893at2"/>
<evidence type="ECO:0000259" key="5">
    <source>
        <dbReference type="Pfam" id="PF13102"/>
    </source>
</evidence>
<dbReference type="InterPro" id="IPR050090">
    <property type="entry name" value="Tyrosine_recombinase_XerCD"/>
</dbReference>
<dbReference type="GO" id="GO:0003677">
    <property type="term" value="F:DNA binding"/>
    <property type="evidence" value="ECO:0007669"/>
    <property type="project" value="UniProtKB-KW"/>
</dbReference>
<protein>
    <recommendedName>
        <fullName evidence="8">Integrase</fullName>
    </recommendedName>
</protein>
<dbReference type="PANTHER" id="PTHR30349:SF64">
    <property type="entry name" value="PROPHAGE INTEGRASE INTD-RELATED"/>
    <property type="match status" value="1"/>
</dbReference>
<gene>
    <name evidence="6" type="ORF">FFWV33_02295</name>
</gene>
<accession>A0A2S1L9J6</accession>
<evidence type="ECO:0000259" key="4">
    <source>
        <dbReference type="Pfam" id="PF00589"/>
    </source>
</evidence>
<organism evidence="6 7">
    <name type="scientific">Flavobacterium faecale</name>
    <dbReference type="NCBI Taxonomy" id="1355330"/>
    <lineage>
        <taxon>Bacteria</taxon>
        <taxon>Pseudomonadati</taxon>
        <taxon>Bacteroidota</taxon>
        <taxon>Flavobacteriia</taxon>
        <taxon>Flavobacteriales</taxon>
        <taxon>Flavobacteriaceae</taxon>
        <taxon>Flavobacterium</taxon>
    </lineage>
</organism>